<dbReference type="Gene3D" id="1.10.10.10">
    <property type="entry name" value="Winged helix-like DNA-binding domain superfamily/Winged helix DNA-binding domain"/>
    <property type="match status" value="1"/>
</dbReference>
<keyword evidence="3" id="KW-0804">Transcription</keyword>
<dbReference type="Pfam" id="PF01047">
    <property type="entry name" value="MarR"/>
    <property type="match status" value="1"/>
</dbReference>
<dbReference type="Proteomes" id="UP000092574">
    <property type="component" value="Chromosome"/>
</dbReference>
<dbReference type="InterPro" id="IPR036390">
    <property type="entry name" value="WH_DNA-bd_sf"/>
</dbReference>
<dbReference type="PROSITE" id="PS50995">
    <property type="entry name" value="HTH_MARR_2"/>
    <property type="match status" value="1"/>
</dbReference>
<dbReference type="InterPro" id="IPR000835">
    <property type="entry name" value="HTH_MarR-typ"/>
</dbReference>
<dbReference type="SUPFAM" id="SSF46785">
    <property type="entry name" value="Winged helix' DNA-binding domain"/>
    <property type="match status" value="1"/>
</dbReference>
<evidence type="ECO:0000256" key="1">
    <source>
        <dbReference type="ARBA" id="ARBA00023015"/>
    </source>
</evidence>
<name>A0A1C7I986_9FIRM</name>
<organism evidence="5 6">
    <name type="scientific">Blautia pseudococcoides</name>
    <dbReference type="NCBI Taxonomy" id="1796616"/>
    <lineage>
        <taxon>Bacteria</taxon>
        <taxon>Bacillati</taxon>
        <taxon>Bacillota</taxon>
        <taxon>Clostridia</taxon>
        <taxon>Lachnospirales</taxon>
        <taxon>Lachnospiraceae</taxon>
        <taxon>Blautia</taxon>
    </lineage>
</organism>
<dbReference type="InterPro" id="IPR036388">
    <property type="entry name" value="WH-like_DNA-bd_sf"/>
</dbReference>
<evidence type="ECO:0000313" key="5">
    <source>
        <dbReference type="EMBL" id="ANU75099.1"/>
    </source>
</evidence>
<dbReference type="RefSeq" id="WP_065541314.1">
    <property type="nucleotide sequence ID" value="NZ_CP015405.2"/>
</dbReference>
<protein>
    <submittedName>
        <fullName evidence="5">Transcriptional regulator</fullName>
    </submittedName>
</protein>
<dbReference type="AlphaFoldDB" id="A0A1C7I986"/>
<dbReference type="STRING" id="1796616.A4V09_04580"/>
<dbReference type="GO" id="GO:0003700">
    <property type="term" value="F:DNA-binding transcription factor activity"/>
    <property type="evidence" value="ECO:0007669"/>
    <property type="project" value="InterPro"/>
</dbReference>
<keyword evidence="2" id="KW-0238">DNA-binding</keyword>
<dbReference type="PANTHER" id="PTHR42756">
    <property type="entry name" value="TRANSCRIPTIONAL REGULATOR, MARR"/>
    <property type="match status" value="1"/>
</dbReference>
<keyword evidence="6" id="KW-1185">Reference proteome</keyword>
<dbReference type="PANTHER" id="PTHR42756:SF1">
    <property type="entry name" value="TRANSCRIPTIONAL REPRESSOR OF EMRAB OPERON"/>
    <property type="match status" value="1"/>
</dbReference>
<dbReference type="EMBL" id="CP015405">
    <property type="protein sequence ID" value="ANU75099.1"/>
    <property type="molecule type" value="Genomic_DNA"/>
</dbReference>
<evidence type="ECO:0000313" key="6">
    <source>
        <dbReference type="Proteomes" id="UP000092574"/>
    </source>
</evidence>
<dbReference type="SMART" id="SM00347">
    <property type="entry name" value="HTH_MARR"/>
    <property type="match status" value="1"/>
</dbReference>
<dbReference type="GO" id="GO:0003677">
    <property type="term" value="F:DNA binding"/>
    <property type="evidence" value="ECO:0007669"/>
    <property type="project" value="UniProtKB-KW"/>
</dbReference>
<keyword evidence="1" id="KW-0805">Transcription regulation</keyword>
<dbReference type="KEGG" id="byl:A4V09_04580"/>
<evidence type="ECO:0000256" key="2">
    <source>
        <dbReference type="ARBA" id="ARBA00023125"/>
    </source>
</evidence>
<accession>A0A1C7I986</accession>
<evidence type="ECO:0000259" key="4">
    <source>
        <dbReference type="PROSITE" id="PS50995"/>
    </source>
</evidence>
<sequence>MGIVKEINNFYYHMALYELQVMNGNDYYNGLSYNSLLYINVIEQMKECTVSKMADVLKITKSAVTLKINELVKQGVVVKKQSEKDKRVYYLELSPHITQVLGVYDQVFYKIERELKGKYSQEQLELFGDVLKTISGYEWRNMQDD</sequence>
<evidence type="ECO:0000256" key="3">
    <source>
        <dbReference type="ARBA" id="ARBA00023163"/>
    </source>
</evidence>
<dbReference type="OrthoDB" id="2323705at2"/>
<gene>
    <name evidence="5" type="ORF">A4V09_04580</name>
</gene>
<proteinExistence type="predicted"/>
<reference evidence="5" key="1">
    <citation type="submission" date="2017-04" db="EMBL/GenBank/DDBJ databases">
        <title>Complete Genome Sequences of Twelve Strains of a Stable Defined Moderately Diverse Mouse Microbiota 2 (sDMDMm2).</title>
        <authorList>
            <person name="Uchimura Y."/>
            <person name="Wyss M."/>
            <person name="Brugiroux S."/>
            <person name="Limenitakis J.P."/>
            <person name="Stecher B."/>
            <person name="McCoy K.D."/>
            <person name="Macpherson A.J."/>
        </authorList>
    </citation>
    <scope>NUCLEOTIDE SEQUENCE</scope>
    <source>
        <strain evidence="5">YL58</strain>
    </source>
</reference>
<feature type="domain" description="HTH marR-type" evidence="4">
    <location>
        <begin position="1"/>
        <end position="136"/>
    </location>
</feature>